<evidence type="ECO:0000256" key="2">
    <source>
        <dbReference type="ARBA" id="ARBA00022723"/>
    </source>
</evidence>
<dbReference type="PANTHER" id="PTHR43756">
    <property type="entry name" value="CHOLINE MONOOXYGENASE, CHLOROPLASTIC"/>
    <property type="match status" value="1"/>
</dbReference>
<evidence type="ECO:0000256" key="1">
    <source>
        <dbReference type="ARBA" id="ARBA00022714"/>
    </source>
</evidence>
<dbReference type="GO" id="GO:0046872">
    <property type="term" value="F:metal ion binding"/>
    <property type="evidence" value="ECO:0007669"/>
    <property type="project" value="UniProtKB-KW"/>
</dbReference>
<evidence type="ECO:0000259" key="8">
    <source>
        <dbReference type="PROSITE" id="PS51296"/>
    </source>
</evidence>
<evidence type="ECO:0000313" key="9">
    <source>
        <dbReference type="EMBL" id="KAF2398866.1"/>
    </source>
</evidence>
<evidence type="ECO:0000256" key="6">
    <source>
        <dbReference type="SAM" id="MobiDB-lite"/>
    </source>
</evidence>
<gene>
    <name evidence="9" type="ORF">EJ06DRAFT_558037</name>
</gene>
<feature type="region of interest" description="Disordered" evidence="6">
    <location>
        <begin position="36"/>
        <end position="65"/>
    </location>
</feature>
<proteinExistence type="predicted"/>
<dbReference type="GO" id="GO:0016491">
    <property type="term" value="F:oxidoreductase activity"/>
    <property type="evidence" value="ECO:0007669"/>
    <property type="project" value="UniProtKB-KW"/>
</dbReference>
<keyword evidence="7" id="KW-1133">Transmembrane helix</keyword>
<feature type="domain" description="Rieske" evidence="8">
    <location>
        <begin position="92"/>
        <end position="178"/>
    </location>
</feature>
<keyword evidence="10" id="KW-1185">Reference proteome</keyword>
<feature type="transmembrane region" description="Helical" evidence="7">
    <location>
        <begin position="6"/>
        <end position="26"/>
    </location>
</feature>
<keyword evidence="2" id="KW-0479">Metal-binding</keyword>
<dbReference type="PANTHER" id="PTHR43756:SF6">
    <property type="entry name" value="CLUSTER-BINDING PROTEIN, PUTATIVE (AFU_ORTHOLOGUE AFUA_6G03920)-RELATED"/>
    <property type="match status" value="1"/>
</dbReference>
<keyword evidence="1" id="KW-0001">2Fe-2S</keyword>
<dbReference type="CDD" id="cd03469">
    <property type="entry name" value="Rieske_RO_Alpha_N"/>
    <property type="match status" value="1"/>
</dbReference>
<keyword evidence="5" id="KW-0411">Iron-sulfur</keyword>
<dbReference type="InterPro" id="IPR001663">
    <property type="entry name" value="Rng_hydr_dOase-A"/>
</dbReference>
<dbReference type="Gene3D" id="3.90.380.10">
    <property type="entry name" value="Naphthalene 1,2-dioxygenase Alpha Subunit, Chain A, domain 1"/>
    <property type="match status" value="1"/>
</dbReference>
<accession>A0A6G1HSM8</accession>
<protein>
    <submittedName>
        <fullName evidence="9">ISP domain-containing protein</fullName>
    </submittedName>
</protein>
<dbReference type="SUPFAM" id="SSF50022">
    <property type="entry name" value="ISP domain"/>
    <property type="match status" value="1"/>
</dbReference>
<keyword evidence="7" id="KW-0472">Membrane</keyword>
<evidence type="ECO:0000256" key="5">
    <source>
        <dbReference type="ARBA" id="ARBA00023014"/>
    </source>
</evidence>
<dbReference type="Proteomes" id="UP000799640">
    <property type="component" value="Unassembled WGS sequence"/>
</dbReference>
<dbReference type="GO" id="GO:0051537">
    <property type="term" value="F:2 iron, 2 sulfur cluster binding"/>
    <property type="evidence" value="ECO:0007669"/>
    <property type="project" value="UniProtKB-KW"/>
</dbReference>
<dbReference type="InterPro" id="IPR036922">
    <property type="entry name" value="Rieske_2Fe-2S_sf"/>
</dbReference>
<keyword evidence="3" id="KW-0560">Oxidoreductase</keyword>
<dbReference type="EMBL" id="ML996699">
    <property type="protein sequence ID" value="KAF2398866.1"/>
    <property type="molecule type" value="Genomic_DNA"/>
</dbReference>
<dbReference type="Gene3D" id="2.102.10.10">
    <property type="entry name" value="Rieske [2Fe-2S] iron-sulphur domain"/>
    <property type="match status" value="1"/>
</dbReference>
<evidence type="ECO:0000313" key="10">
    <source>
        <dbReference type="Proteomes" id="UP000799640"/>
    </source>
</evidence>
<evidence type="ECO:0000256" key="4">
    <source>
        <dbReference type="ARBA" id="ARBA00023004"/>
    </source>
</evidence>
<evidence type="ECO:0000256" key="7">
    <source>
        <dbReference type="SAM" id="Phobius"/>
    </source>
</evidence>
<dbReference type="OrthoDB" id="426882at2759"/>
<dbReference type="PROSITE" id="PS51296">
    <property type="entry name" value="RIESKE"/>
    <property type="match status" value="1"/>
</dbReference>
<keyword evidence="4" id="KW-0408">Iron</keyword>
<dbReference type="Pfam" id="PF00355">
    <property type="entry name" value="Rieske"/>
    <property type="match status" value="1"/>
</dbReference>
<dbReference type="AlphaFoldDB" id="A0A6G1HSM8"/>
<name>A0A6G1HSM8_9PEZI</name>
<evidence type="ECO:0000256" key="3">
    <source>
        <dbReference type="ARBA" id="ARBA00023002"/>
    </source>
</evidence>
<sequence length="426" mass="45821">MDRDALMLPFPVIVVAVALLLLASLFSRRPARPEAFNGGAVATGPTPQTRPAGPFSGPEEPVPRVGKEEGWWTCARQFALERRAIFTTHSLPLTHTSHFPSPGSYTTFTPSSLPIVLIKGRDANIRAFHNVCRHRAYTVARKESGTSLVLGCRYHGWSYDARGRLTKAPHFDALPGFRKEGMGLWPVGLSVLDGVVSVNFSGGERGESGKGRSEAELAAWAAAFADPSSRPVARFEAKGAFNWKLAVPPQPAAAPISPLIRLISFLRPPHPDPEIYVFPLAHLAALPSGAWSMTVYNPLEPGKTEVRMDVYAPEGQGGDDAGLEAGFRARVRELERNYAVLTAPGLPAGLKGIGRQDPQIAALLREHAARERRAGAEIFQAAQQVPHEVGKGGEEVGNGVAEKVCRELESGVGGEGMCGRGPELEW</sequence>
<reference evidence="9" key="1">
    <citation type="journal article" date="2020" name="Stud. Mycol.">
        <title>101 Dothideomycetes genomes: a test case for predicting lifestyles and emergence of pathogens.</title>
        <authorList>
            <person name="Haridas S."/>
            <person name="Albert R."/>
            <person name="Binder M."/>
            <person name="Bloem J."/>
            <person name="Labutti K."/>
            <person name="Salamov A."/>
            <person name="Andreopoulos B."/>
            <person name="Baker S."/>
            <person name="Barry K."/>
            <person name="Bills G."/>
            <person name="Bluhm B."/>
            <person name="Cannon C."/>
            <person name="Castanera R."/>
            <person name="Culley D."/>
            <person name="Daum C."/>
            <person name="Ezra D."/>
            <person name="Gonzalez J."/>
            <person name="Henrissat B."/>
            <person name="Kuo A."/>
            <person name="Liang C."/>
            <person name="Lipzen A."/>
            <person name="Lutzoni F."/>
            <person name="Magnuson J."/>
            <person name="Mondo S."/>
            <person name="Nolan M."/>
            <person name="Ohm R."/>
            <person name="Pangilinan J."/>
            <person name="Park H.-J."/>
            <person name="Ramirez L."/>
            <person name="Alfaro M."/>
            <person name="Sun H."/>
            <person name="Tritt A."/>
            <person name="Yoshinaga Y."/>
            <person name="Zwiers L.-H."/>
            <person name="Turgeon B."/>
            <person name="Goodwin S."/>
            <person name="Spatafora J."/>
            <person name="Crous P."/>
            <person name="Grigoriev I."/>
        </authorList>
    </citation>
    <scope>NUCLEOTIDE SEQUENCE</scope>
    <source>
        <strain evidence="9">CBS 262.69</strain>
    </source>
</reference>
<organism evidence="9 10">
    <name type="scientific">Trichodelitschia bisporula</name>
    <dbReference type="NCBI Taxonomy" id="703511"/>
    <lineage>
        <taxon>Eukaryota</taxon>
        <taxon>Fungi</taxon>
        <taxon>Dikarya</taxon>
        <taxon>Ascomycota</taxon>
        <taxon>Pezizomycotina</taxon>
        <taxon>Dothideomycetes</taxon>
        <taxon>Dothideomycetes incertae sedis</taxon>
        <taxon>Phaeotrichales</taxon>
        <taxon>Phaeotrichaceae</taxon>
        <taxon>Trichodelitschia</taxon>
    </lineage>
</organism>
<dbReference type="InterPro" id="IPR017941">
    <property type="entry name" value="Rieske_2Fe-2S"/>
</dbReference>
<dbReference type="PRINTS" id="PR00090">
    <property type="entry name" value="RNGDIOXGNASE"/>
</dbReference>
<keyword evidence="7" id="KW-0812">Transmembrane</keyword>